<dbReference type="RefSeq" id="WP_109826178.1">
    <property type="nucleotide sequence ID" value="NZ_QGKL01000042.1"/>
</dbReference>
<dbReference type="PANTHER" id="PTHR34818">
    <property type="entry name" value="PROTEIN BLI-3"/>
    <property type="match status" value="1"/>
</dbReference>
<dbReference type="Pfam" id="PF16242">
    <property type="entry name" value="Pyrid_ox_like"/>
    <property type="match status" value="1"/>
</dbReference>
<name>A0A317C6C5_9GAMM</name>
<dbReference type="EMBL" id="QGKL01000042">
    <property type="protein sequence ID" value="PWQ93829.1"/>
    <property type="molecule type" value="Genomic_DNA"/>
</dbReference>
<feature type="domain" description="General stress protein FMN-binding split barrel" evidence="1">
    <location>
        <begin position="9"/>
        <end position="152"/>
    </location>
</feature>
<proteinExistence type="predicted"/>
<dbReference type="InterPro" id="IPR052917">
    <property type="entry name" value="Stress-Dev_Protein"/>
</dbReference>
<evidence type="ECO:0000259" key="1">
    <source>
        <dbReference type="Pfam" id="PF16242"/>
    </source>
</evidence>
<dbReference type="OrthoDB" id="1432662at2"/>
<reference evidence="2 3" key="1">
    <citation type="submission" date="2018-05" db="EMBL/GenBank/DDBJ databases">
        <title>Leucothrix arctica sp. nov., isolated from Arctic seawater.</title>
        <authorList>
            <person name="Choi A."/>
            <person name="Baek K."/>
        </authorList>
    </citation>
    <scope>NUCLEOTIDE SEQUENCE [LARGE SCALE GENOMIC DNA]</scope>
    <source>
        <strain evidence="2 3">IMCC9719</strain>
    </source>
</reference>
<evidence type="ECO:0000313" key="3">
    <source>
        <dbReference type="Proteomes" id="UP000245506"/>
    </source>
</evidence>
<accession>A0A317C6C5</accession>
<dbReference type="InterPro" id="IPR012349">
    <property type="entry name" value="Split_barrel_FMN-bd"/>
</dbReference>
<keyword evidence="3" id="KW-1185">Reference proteome</keyword>
<gene>
    <name evidence="2" type="ORF">DKT75_19700</name>
</gene>
<dbReference type="Proteomes" id="UP000245506">
    <property type="component" value="Unassembled WGS sequence"/>
</dbReference>
<dbReference type="InterPro" id="IPR038725">
    <property type="entry name" value="YdaG_split_barrel_FMN-bd"/>
</dbReference>
<dbReference type="SUPFAM" id="SSF50475">
    <property type="entry name" value="FMN-binding split barrel"/>
    <property type="match status" value="1"/>
</dbReference>
<dbReference type="Gene3D" id="2.30.110.10">
    <property type="entry name" value="Electron Transport, Fmn-binding Protein, Chain A"/>
    <property type="match status" value="1"/>
</dbReference>
<protein>
    <submittedName>
        <fullName evidence="2">General stress protein</fullName>
    </submittedName>
</protein>
<dbReference type="PANTHER" id="PTHR34818:SF1">
    <property type="entry name" value="PROTEIN BLI-3"/>
    <property type="match status" value="1"/>
</dbReference>
<sequence>MENSTVELVDNINNIIEEFSVAMLISTDTEGVMHARPMSVAYHETKTGNIFFATSAVNGKTAEIENNPQTALTLQSNNQFVSLSGQSDVINDRALIRELFSPAWKAWFPLGAEQVDIRLIKFSPEHGEYWDLSGSKELRFLWKVGKAIFQDEEKVTIDGPGNHGKVIM</sequence>
<organism evidence="2 3">
    <name type="scientific">Leucothrix arctica</name>
    <dbReference type="NCBI Taxonomy" id="1481894"/>
    <lineage>
        <taxon>Bacteria</taxon>
        <taxon>Pseudomonadati</taxon>
        <taxon>Pseudomonadota</taxon>
        <taxon>Gammaproteobacteria</taxon>
        <taxon>Thiotrichales</taxon>
        <taxon>Thiotrichaceae</taxon>
        <taxon>Leucothrix</taxon>
    </lineage>
</organism>
<comment type="caution">
    <text evidence="2">The sequence shown here is derived from an EMBL/GenBank/DDBJ whole genome shotgun (WGS) entry which is preliminary data.</text>
</comment>
<evidence type="ECO:0000313" key="2">
    <source>
        <dbReference type="EMBL" id="PWQ93829.1"/>
    </source>
</evidence>
<dbReference type="AlphaFoldDB" id="A0A317C6C5"/>